<dbReference type="InterPro" id="IPR023346">
    <property type="entry name" value="Lysozyme-like_dom_sf"/>
</dbReference>
<protein>
    <submittedName>
        <fullName evidence="2">Lysozyme-like Peptidoglycan-binding protein</fullName>
    </submittedName>
</protein>
<proteinExistence type="predicted"/>
<evidence type="ECO:0000313" key="2">
    <source>
        <dbReference type="EMBL" id="DAF84863.1"/>
    </source>
</evidence>
<reference evidence="2" key="1">
    <citation type="journal article" date="2021" name="Proc. Natl. Acad. Sci. U.S.A.">
        <title>A Catalog of Tens of Thousands of Viruses from Human Metagenomes Reveals Hidden Associations with Chronic Diseases.</title>
        <authorList>
            <person name="Tisza M.J."/>
            <person name="Buck C.B."/>
        </authorList>
    </citation>
    <scope>NUCLEOTIDE SEQUENCE</scope>
    <source>
        <strain evidence="2">CtTkm23</strain>
    </source>
</reference>
<evidence type="ECO:0000259" key="1">
    <source>
        <dbReference type="Pfam" id="PF09374"/>
    </source>
</evidence>
<dbReference type="InterPro" id="IPR018537">
    <property type="entry name" value="Peptidoglycan-bd_3"/>
</dbReference>
<organism evidence="2">
    <name type="scientific">Siphoviridae sp. ctTkm23</name>
    <dbReference type="NCBI Taxonomy" id="2825522"/>
    <lineage>
        <taxon>Viruses</taxon>
        <taxon>Duplodnaviria</taxon>
        <taxon>Heunggongvirae</taxon>
        <taxon>Uroviricota</taxon>
        <taxon>Caudoviricetes</taxon>
    </lineage>
</organism>
<dbReference type="EMBL" id="BK015911">
    <property type="protein sequence ID" value="DAF84863.1"/>
    <property type="molecule type" value="Genomic_DNA"/>
</dbReference>
<sequence>MTSTEQKIAAQILYLEDNRATGPDSLRVTRLPAADKGGDWEICGICDGIEPAVFRHLKSLLDAGKKEEAWEASLQYVLDNTQAVRTWLGAQDCPAVEFFLRDFFFNAGVKSASLAVQRAVNARNGSLKEDGIAGPATRSAFQAALTANGETVMLMLLHRFREQHYRSCKQWGAFGKGWINRLDAAASFAAGLLR</sequence>
<accession>A0A8S5TRR4</accession>
<dbReference type="Gene3D" id="1.20.141.10">
    <property type="entry name" value="Chitosanase, subunit A, domain 1"/>
    <property type="match status" value="1"/>
</dbReference>
<dbReference type="Pfam" id="PF09374">
    <property type="entry name" value="PG_binding_3"/>
    <property type="match status" value="1"/>
</dbReference>
<feature type="domain" description="Peptidoglycan binding" evidence="1">
    <location>
        <begin position="112"/>
        <end position="182"/>
    </location>
</feature>
<name>A0A8S5TRR4_9CAUD</name>
<dbReference type="SUPFAM" id="SSF53955">
    <property type="entry name" value="Lysozyme-like"/>
    <property type="match status" value="1"/>
</dbReference>